<dbReference type="Proteomes" id="UP001060085">
    <property type="component" value="Linkage Group LG06"/>
</dbReference>
<accession>A0ACC0A9Z6</accession>
<reference evidence="2" key="1">
    <citation type="journal article" date="2023" name="Nat. Plants">
        <title>Single-cell RNA sequencing provides a high-resolution roadmap for understanding the multicellular compartmentation of specialized metabolism.</title>
        <authorList>
            <person name="Sun S."/>
            <person name="Shen X."/>
            <person name="Li Y."/>
            <person name="Li Y."/>
            <person name="Wang S."/>
            <person name="Li R."/>
            <person name="Zhang H."/>
            <person name="Shen G."/>
            <person name="Guo B."/>
            <person name="Wei J."/>
            <person name="Xu J."/>
            <person name="St-Pierre B."/>
            <person name="Chen S."/>
            <person name="Sun C."/>
        </authorList>
    </citation>
    <scope>NUCLEOTIDE SEQUENCE [LARGE SCALE GENOMIC DNA]</scope>
</reference>
<name>A0ACC0A9Z6_CATRO</name>
<gene>
    <name evidence="1" type="ORF">M9H77_25616</name>
</gene>
<evidence type="ECO:0000313" key="1">
    <source>
        <dbReference type="EMBL" id="KAI5656823.1"/>
    </source>
</evidence>
<dbReference type="EMBL" id="CM044706">
    <property type="protein sequence ID" value="KAI5656823.1"/>
    <property type="molecule type" value="Genomic_DNA"/>
</dbReference>
<protein>
    <submittedName>
        <fullName evidence="1">Uncharacterized protein</fullName>
    </submittedName>
</protein>
<keyword evidence="2" id="KW-1185">Reference proteome</keyword>
<sequence>MRVRRIYYSKFDYKLTLAELQSTEPRNVFQAPLTVFNALLQVLDDGRLTDGQGQTIDFTNTVILMTSNLGAEHDEIVVFDPLSNEQMKKVYGATPIRRWLEKKVVNIIYKMLIKEEIDENLALYIHVAYNGKIWHTRWKRMKMLIYSFMVKILQSLQILLPIKMSLSVMGLVTLKANSDISLFPSNFLFRTALSSYQFEGAFLSDGKGLNSWDILSHEAGNIVDGSDGDIAVDHYHRY</sequence>
<proteinExistence type="predicted"/>
<comment type="caution">
    <text evidence="1">The sequence shown here is derived from an EMBL/GenBank/DDBJ whole genome shotgun (WGS) entry which is preliminary data.</text>
</comment>
<evidence type="ECO:0000313" key="2">
    <source>
        <dbReference type="Proteomes" id="UP001060085"/>
    </source>
</evidence>
<organism evidence="1 2">
    <name type="scientific">Catharanthus roseus</name>
    <name type="common">Madagascar periwinkle</name>
    <name type="synonym">Vinca rosea</name>
    <dbReference type="NCBI Taxonomy" id="4058"/>
    <lineage>
        <taxon>Eukaryota</taxon>
        <taxon>Viridiplantae</taxon>
        <taxon>Streptophyta</taxon>
        <taxon>Embryophyta</taxon>
        <taxon>Tracheophyta</taxon>
        <taxon>Spermatophyta</taxon>
        <taxon>Magnoliopsida</taxon>
        <taxon>eudicotyledons</taxon>
        <taxon>Gunneridae</taxon>
        <taxon>Pentapetalae</taxon>
        <taxon>asterids</taxon>
        <taxon>lamiids</taxon>
        <taxon>Gentianales</taxon>
        <taxon>Apocynaceae</taxon>
        <taxon>Rauvolfioideae</taxon>
        <taxon>Vinceae</taxon>
        <taxon>Catharanthinae</taxon>
        <taxon>Catharanthus</taxon>
    </lineage>
</organism>